<reference evidence="1" key="1">
    <citation type="journal article" date="2019" name="bioRxiv">
        <title>The Genome of the Zebra Mussel, Dreissena polymorpha: A Resource for Invasive Species Research.</title>
        <authorList>
            <person name="McCartney M.A."/>
            <person name="Auch B."/>
            <person name="Kono T."/>
            <person name="Mallez S."/>
            <person name="Zhang Y."/>
            <person name="Obille A."/>
            <person name="Becker A."/>
            <person name="Abrahante J.E."/>
            <person name="Garbe J."/>
            <person name="Badalamenti J.P."/>
            <person name="Herman A."/>
            <person name="Mangelson H."/>
            <person name="Liachko I."/>
            <person name="Sullivan S."/>
            <person name="Sone E.D."/>
            <person name="Koren S."/>
            <person name="Silverstein K.A.T."/>
            <person name="Beckman K.B."/>
            <person name="Gohl D.M."/>
        </authorList>
    </citation>
    <scope>NUCLEOTIDE SEQUENCE</scope>
    <source>
        <strain evidence="1">Duluth1</strain>
        <tissue evidence="1">Whole animal</tissue>
    </source>
</reference>
<keyword evidence="2" id="KW-1185">Reference proteome</keyword>
<gene>
    <name evidence="1" type="ORF">DPMN_071064</name>
</gene>
<evidence type="ECO:0000313" key="1">
    <source>
        <dbReference type="EMBL" id="KAH3711395.1"/>
    </source>
</evidence>
<evidence type="ECO:0000313" key="2">
    <source>
        <dbReference type="Proteomes" id="UP000828390"/>
    </source>
</evidence>
<sequence length="324" mass="36419">MSDKRANLLGEGMILINKSLESDEHNGVIHVTTQDSFAALVSNLLEELVFRWLKGLVKVMVVLDIFRRGFQSVDRSDFESKLFVTLTDMFENCSGRNRFQASETLQELLGIGFFSSHDECMTAHIGLVEANKLRIKDTIFEAIAMYKRSRAQNEAWLDAWPTIEWFSAMITDEVCDAVRKVDGAIECGIRQVHENPLAAQCSTGSKIRAMGVGTLRGFAMKDESTLAFLARHVVGEENDSSSSEMTMCFLWKSVTWKNKALEYATCQIWYHLPCQEDMSGTMDIPGTVLHMVSQISLVVSSNSLPLTIYFLLPIPDYPFDRAGD</sequence>
<dbReference type="AlphaFoldDB" id="A0A9D4BVG7"/>
<proteinExistence type="predicted"/>
<dbReference type="Proteomes" id="UP000828390">
    <property type="component" value="Unassembled WGS sequence"/>
</dbReference>
<reference evidence="1" key="2">
    <citation type="submission" date="2020-11" db="EMBL/GenBank/DDBJ databases">
        <authorList>
            <person name="McCartney M.A."/>
            <person name="Auch B."/>
            <person name="Kono T."/>
            <person name="Mallez S."/>
            <person name="Becker A."/>
            <person name="Gohl D.M."/>
            <person name="Silverstein K.A.T."/>
            <person name="Koren S."/>
            <person name="Bechman K.B."/>
            <person name="Herman A."/>
            <person name="Abrahante J.E."/>
            <person name="Garbe J."/>
        </authorList>
    </citation>
    <scope>NUCLEOTIDE SEQUENCE</scope>
    <source>
        <strain evidence="1">Duluth1</strain>
        <tissue evidence="1">Whole animal</tissue>
    </source>
</reference>
<accession>A0A9D4BVG7</accession>
<organism evidence="1 2">
    <name type="scientific">Dreissena polymorpha</name>
    <name type="common">Zebra mussel</name>
    <name type="synonym">Mytilus polymorpha</name>
    <dbReference type="NCBI Taxonomy" id="45954"/>
    <lineage>
        <taxon>Eukaryota</taxon>
        <taxon>Metazoa</taxon>
        <taxon>Spiralia</taxon>
        <taxon>Lophotrochozoa</taxon>
        <taxon>Mollusca</taxon>
        <taxon>Bivalvia</taxon>
        <taxon>Autobranchia</taxon>
        <taxon>Heteroconchia</taxon>
        <taxon>Euheterodonta</taxon>
        <taxon>Imparidentia</taxon>
        <taxon>Neoheterodontei</taxon>
        <taxon>Myida</taxon>
        <taxon>Dreissenoidea</taxon>
        <taxon>Dreissenidae</taxon>
        <taxon>Dreissena</taxon>
    </lineage>
</organism>
<protein>
    <submittedName>
        <fullName evidence="1">Uncharacterized protein</fullName>
    </submittedName>
</protein>
<comment type="caution">
    <text evidence="1">The sequence shown here is derived from an EMBL/GenBank/DDBJ whole genome shotgun (WGS) entry which is preliminary data.</text>
</comment>
<dbReference type="EMBL" id="JAIWYP010000014">
    <property type="protein sequence ID" value="KAH3711395.1"/>
    <property type="molecule type" value="Genomic_DNA"/>
</dbReference>
<name>A0A9D4BVG7_DREPO</name>